<reference evidence="2 3" key="1">
    <citation type="submission" date="2024-02" db="EMBL/GenBank/DDBJ databases">
        <title>De novo assembly and annotation of 12 fungi associated with fruit tree decline syndrome in Ontario, Canada.</title>
        <authorList>
            <person name="Sulman M."/>
            <person name="Ellouze W."/>
            <person name="Ilyukhin E."/>
        </authorList>
    </citation>
    <scope>NUCLEOTIDE SEQUENCE [LARGE SCALE GENOMIC DNA]</scope>
    <source>
        <strain evidence="2 3">M11/M66-122</strain>
    </source>
</reference>
<sequence length="156" mass="16639">MFFKSAVLASLSTVALAVNNLNFVYSSGDFATISGPAGGNTYGHQHGFTLTDADGKELWSTRDINGYDTCIHVTGGKDFGLTSTCWEGTYNFHCWAGFSGQPNTCWARDADNIQWDGEADDSTTFIGISIAENGWCGGPIYAGPGTCTSDDTYTIV</sequence>
<dbReference type="Proteomes" id="UP001320420">
    <property type="component" value="Unassembled WGS sequence"/>
</dbReference>
<protein>
    <submittedName>
        <fullName evidence="2">Uncharacterized protein</fullName>
    </submittedName>
</protein>
<keyword evidence="3" id="KW-1185">Reference proteome</keyword>
<evidence type="ECO:0000313" key="3">
    <source>
        <dbReference type="Proteomes" id="UP001320420"/>
    </source>
</evidence>
<feature type="signal peptide" evidence="1">
    <location>
        <begin position="1"/>
        <end position="17"/>
    </location>
</feature>
<dbReference type="EMBL" id="JAKJXP020000099">
    <property type="protein sequence ID" value="KAK7746214.1"/>
    <property type="molecule type" value="Genomic_DNA"/>
</dbReference>
<proteinExistence type="predicted"/>
<evidence type="ECO:0000256" key="1">
    <source>
        <dbReference type="SAM" id="SignalP"/>
    </source>
</evidence>
<keyword evidence="1" id="KW-0732">Signal</keyword>
<evidence type="ECO:0000313" key="2">
    <source>
        <dbReference type="EMBL" id="KAK7746214.1"/>
    </source>
</evidence>
<organism evidence="2 3">
    <name type="scientific">Diatrype stigma</name>
    <dbReference type="NCBI Taxonomy" id="117547"/>
    <lineage>
        <taxon>Eukaryota</taxon>
        <taxon>Fungi</taxon>
        <taxon>Dikarya</taxon>
        <taxon>Ascomycota</taxon>
        <taxon>Pezizomycotina</taxon>
        <taxon>Sordariomycetes</taxon>
        <taxon>Xylariomycetidae</taxon>
        <taxon>Xylariales</taxon>
        <taxon>Diatrypaceae</taxon>
        <taxon>Diatrype</taxon>
    </lineage>
</organism>
<accession>A0AAN9UDB9</accession>
<feature type="chain" id="PRO_5042914409" evidence="1">
    <location>
        <begin position="18"/>
        <end position="156"/>
    </location>
</feature>
<comment type="caution">
    <text evidence="2">The sequence shown here is derived from an EMBL/GenBank/DDBJ whole genome shotgun (WGS) entry which is preliminary data.</text>
</comment>
<gene>
    <name evidence="2" type="ORF">SLS62_009430</name>
</gene>
<name>A0AAN9UDB9_9PEZI</name>
<dbReference type="AlphaFoldDB" id="A0AAN9UDB9"/>